<organism evidence="1">
    <name type="scientific">viral metagenome</name>
    <dbReference type="NCBI Taxonomy" id="1070528"/>
    <lineage>
        <taxon>unclassified sequences</taxon>
        <taxon>metagenomes</taxon>
        <taxon>organismal metagenomes</taxon>
    </lineage>
</organism>
<gene>
    <name evidence="1" type="ORF">MM415A01069_0011</name>
</gene>
<accession>A0A6M3K9J3</accession>
<evidence type="ECO:0008006" key="2">
    <source>
        <dbReference type="Google" id="ProtNLM"/>
    </source>
</evidence>
<dbReference type="AlphaFoldDB" id="A0A6M3K9J3"/>
<dbReference type="InterPro" id="IPR023296">
    <property type="entry name" value="Glyco_hydro_beta-prop_sf"/>
</dbReference>
<evidence type="ECO:0000313" key="1">
    <source>
        <dbReference type="EMBL" id="QJA78477.1"/>
    </source>
</evidence>
<dbReference type="EMBL" id="MT142338">
    <property type="protein sequence ID" value="QJA78477.1"/>
    <property type="molecule type" value="Genomic_DNA"/>
</dbReference>
<proteinExistence type="predicted"/>
<dbReference type="PANTHER" id="PTHR35279">
    <property type="match status" value="1"/>
</dbReference>
<name>A0A6M3K9J3_9ZZZZ</name>
<dbReference type="Gene3D" id="2.115.10.20">
    <property type="entry name" value="Glycosyl hydrolase domain, family 43"/>
    <property type="match status" value="2"/>
</dbReference>
<reference evidence="1" key="1">
    <citation type="submission" date="2020-03" db="EMBL/GenBank/DDBJ databases">
        <title>The deep terrestrial virosphere.</title>
        <authorList>
            <person name="Holmfeldt K."/>
            <person name="Nilsson E."/>
            <person name="Simone D."/>
            <person name="Lopez-Fernandez M."/>
            <person name="Wu X."/>
            <person name="de Brujin I."/>
            <person name="Lundin D."/>
            <person name="Andersson A."/>
            <person name="Bertilsson S."/>
            <person name="Dopson M."/>
        </authorList>
    </citation>
    <scope>NUCLEOTIDE SEQUENCE</scope>
    <source>
        <strain evidence="1">MM415A01069</strain>
    </source>
</reference>
<sequence>MKWNKLGRVHYTHNDSYWAYSHDFVPTVDIVDNIFKVYVGHFDTNGVKRVGLIELNADNPIEIIRVSDKPILDIGEPGTFDDSGVMPSHIYTHPNSIKHLYYFGWQLLVRISRYVFTGLAISIDGGKTFKRYQQTPILDRLPFERFIRSAPFVLKDGDIYRCWYSSSNNLLDIHGHLVPSYDIRHATSLDGIVWGEGTVCIKIENPEEFAMTRPCVIKEDNIYKMFYSIRKIDKGYRMGYAESNNGLDWIRKDNEVGIDISQSGWDSEMVCFPSIVDYRDNRYMFYNGNNYGESGFGVAVLEKETSNDS</sequence>
<protein>
    <recommendedName>
        <fullName evidence="2">Glycosyl hydrolase</fullName>
    </recommendedName>
</protein>
<dbReference type="PANTHER" id="PTHR35279:SF1">
    <property type="entry name" value="ARABINANASE_LEVANSUCRASE_INVERTASE"/>
    <property type="match status" value="1"/>
</dbReference>
<dbReference type="SUPFAM" id="SSF75005">
    <property type="entry name" value="Arabinanase/levansucrase/invertase"/>
    <property type="match status" value="1"/>
</dbReference>